<evidence type="ECO:0000256" key="11">
    <source>
        <dbReference type="PIRSR" id="PIRSR602481-1"/>
    </source>
</evidence>
<keyword evidence="9" id="KW-0238">DNA-binding</keyword>
<comment type="caution">
    <text evidence="13">The sequence shown here is derived from an EMBL/GenBank/DDBJ whole genome shotgun (WGS) entry which is preliminary data.</text>
</comment>
<keyword evidence="8" id="KW-0805">Transcription regulation</keyword>
<dbReference type="PANTHER" id="PTHR33202:SF2">
    <property type="entry name" value="FERRIC UPTAKE REGULATION PROTEIN"/>
    <property type="match status" value="1"/>
</dbReference>
<keyword evidence="10" id="KW-0804">Transcription</keyword>
<dbReference type="GO" id="GO:0008270">
    <property type="term" value="F:zinc ion binding"/>
    <property type="evidence" value="ECO:0007669"/>
    <property type="project" value="TreeGrafter"/>
</dbReference>
<organism evidence="13 14">
    <name type="scientific">Rarobacter incanus</name>
    <dbReference type="NCBI Taxonomy" id="153494"/>
    <lineage>
        <taxon>Bacteria</taxon>
        <taxon>Bacillati</taxon>
        <taxon>Actinomycetota</taxon>
        <taxon>Actinomycetes</taxon>
        <taxon>Micrococcales</taxon>
        <taxon>Rarobacteraceae</taxon>
        <taxon>Rarobacter</taxon>
    </lineage>
</organism>
<dbReference type="EMBL" id="VFNV01000001">
    <property type="protein sequence ID" value="TQK77383.1"/>
    <property type="molecule type" value="Genomic_DNA"/>
</dbReference>
<comment type="subcellular location">
    <subcellularLocation>
        <location evidence="1">Cytoplasm</location>
    </subcellularLocation>
</comment>
<evidence type="ECO:0000313" key="13">
    <source>
        <dbReference type="EMBL" id="TQK77383.1"/>
    </source>
</evidence>
<sequence length="138" mass="15001">MANQTPVRNTRQRAAVRAGLDHEPRFISAQDLHMKLRNAGESVGLATVYRVLAELVKAGDADSIHTEDGTQLFRACADAEGHHHHLICVDCGATVEIDPPVEAWVDAVCAKNGFTPIRHVLDVFGRCATCSSGRWDAD</sequence>
<evidence type="ECO:0000256" key="3">
    <source>
        <dbReference type="ARBA" id="ARBA00011738"/>
    </source>
</evidence>
<dbReference type="InterPro" id="IPR036388">
    <property type="entry name" value="WH-like_DNA-bd_sf"/>
</dbReference>
<evidence type="ECO:0000256" key="10">
    <source>
        <dbReference type="ARBA" id="ARBA00023163"/>
    </source>
</evidence>
<keyword evidence="7 11" id="KW-0862">Zinc</keyword>
<keyword evidence="4" id="KW-0963">Cytoplasm</keyword>
<dbReference type="SUPFAM" id="SSF46785">
    <property type="entry name" value="Winged helix' DNA-binding domain"/>
    <property type="match status" value="1"/>
</dbReference>
<feature type="binding site" evidence="12">
    <location>
        <position position="102"/>
    </location>
    <ligand>
        <name>Fe cation</name>
        <dbReference type="ChEBI" id="CHEBI:24875"/>
    </ligand>
</feature>
<comment type="similarity">
    <text evidence="2">Belongs to the Fur family.</text>
</comment>
<keyword evidence="12" id="KW-0408">Iron</keyword>
<evidence type="ECO:0000256" key="1">
    <source>
        <dbReference type="ARBA" id="ARBA00004496"/>
    </source>
</evidence>
<dbReference type="Pfam" id="PF01475">
    <property type="entry name" value="FUR"/>
    <property type="match status" value="1"/>
</dbReference>
<dbReference type="CDD" id="cd07153">
    <property type="entry name" value="Fur_like"/>
    <property type="match status" value="1"/>
</dbReference>
<dbReference type="InterPro" id="IPR002481">
    <property type="entry name" value="FUR"/>
</dbReference>
<feature type="binding site" evidence="11">
    <location>
        <position position="127"/>
    </location>
    <ligand>
        <name>Zn(2+)</name>
        <dbReference type="ChEBI" id="CHEBI:29105"/>
    </ligand>
</feature>
<dbReference type="Gene3D" id="3.30.1490.190">
    <property type="match status" value="1"/>
</dbReference>
<feature type="binding site" evidence="11">
    <location>
        <position position="88"/>
    </location>
    <ligand>
        <name>Zn(2+)</name>
        <dbReference type="ChEBI" id="CHEBI:29105"/>
    </ligand>
</feature>
<dbReference type="Proteomes" id="UP000316181">
    <property type="component" value="Unassembled WGS sequence"/>
</dbReference>
<name>A0A542SS14_9MICO</name>
<evidence type="ECO:0000256" key="2">
    <source>
        <dbReference type="ARBA" id="ARBA00007957"/>
    </source>
</evidence>
<evidence type="ECO:0000256" key="4">
    <source>
        <dbReference type="ARBA" id="ARBA00022490"/>
    </source>
</evidence>
<feature type="binding site" evidence="12">
    <location>
        <position position="82"/>
    </location>
    <ligand>
        <name>Fe cation</name>
        <dbReference type="ChEBI" id="CHEBI:24875"/>
    </ligand>
</feature>
<comment type="cofactor">
    <cofactor evidence="12">
        <name>Mn(2+)</name>
        <dbReference type="ChEBI" id="CHEBI:29035"/>
    </cofactor>
    <cofactor evidence="12">
        <name>Fe(2+)</name>
        <dbReference type="ChEBI" id="CHEBI:29033"/>
    </cofactor>
    <text evidence="12">Binds 1 Mn(2+) or Fe(2+) ion per subunit.</text>
</comment>
<dbReference type="OrthoDB" id="8659436at2"/>
<dbReference type="GO" id="GO:0000976">
    <property type="term" value="F:transcription cis-regulatory region binding"/>
    <property type="evidence" value="ECO:0007669"/>
    <property type="project" value="TreeGrafter"/>
</dbReference>
<dbReference type="PANTHER" id="PTHR33202">
    <property type="entry name" value="ZINC UPTAKE REGULATION PROTEIN"/>
    <property type="match status" value="1"/>
</dbReference>
<dbReference type="AlphaFoldDB" id="A0A542SS14"/>
<evidence type="ECO:0000256" key="9">
    <source>
        <dbReference type="ARBA" id="ARBA00023125"/>
    </source>
</evidence>
<reference evidence="13 14" key="1">
    <citation type="submission" date="2019-06" db="EMBL/GenBank/DDBJ databases">
        <title>Sequencing the genomes of 1000 actinobacteria strains.</title>
        <authorList>
            <person name="Klenk H.-P."/>
        </authorList>
    </citation>
    <scope>NUCLEOTIDE SEQUENCE [LARGE SCALE GENOMIC DNA]</scope>
    <source>
        <strain evidence="13 14">DSM 10596</strain>
    </source>
</reference>
<evidence type="ECO:0000256" key="12">
    <source>
        <dbReference type="PIRSR" id="PIRSR602481-2"/>
    </source>
</evidence>
<dbReference type="GO" id="GO:1900376">
    <property type="term" value="P:regulation of secondary metabolite biosynthetic process"/>
    <property type="evidence" value="ECO:0007669"/>
    <property type="project" value="TreeGrafter"/>
</dbReference>
<evidence type="ECO:0000256" key="8">
    <source>
        <dbReference type="ARBA" id="ARBA00023015"/>
    </source>
</evidence>
<dbReference type="GO" id="GO:0045892">
    <property type="term" value="P:negative regulation of DNA-templated transcription"/>
    <property type="evidence" value="ECO:0007669"/>
    <property type="project" value="TreeGrafter"/>
</dbReference>
<dbReference type="GO" id="GO:0005829">
    <property type="term" value="C:cytosol"/>
    <property type="evidence" value="ECO:0007669"/>
    <property type="project" value="TreeGrafter"/>
</dbReference>
<evidence type="ECO:0000256" key="7">
    <source>
        <dbReference type="ARBA" id="ARBA00022833"/>
    </source>
</evidence>
<feature type="binding site" evidence="11">
    <location>
        <position position="91"/>
    </location>
    <ligand>
        <name>Zn(2+)</name>
        <dbReference type="ChEBI" id="CHEBI:29105"/>
    </ligand>
</feature>
<evidence type="ECO:0000256" key="6">
    <source>
        <dbReference type="ARBA" id="ARBA00022723"/>
    </source>
</evidence>
<gene>
    <name evidence="13" type="ORF">FB389_2113</name>
</gene>
<evidence type="ECO:0000256" key="5">
    <source>
        <dbReference type="ARBA" id="ARBA00022491"/>
    </source>
</evidence>
<proteinExistence type="inferred from homology"/>
<comment type="cofactor">
    <cofactor evidence="11">
        <name>Zn(2+)</name>
        <dbReference type="ChEBI" id="CHEBI:29105"/>
    </cofactor>
    <text evidence="11">Binds 1 zinc ion per subunit.</text>
</comment>
<dbReference type="InterPro" id="IPR036390">
    <property type="entry name" value="WH_DNA-bd_sf"/>
</dbReference>
<dbReference type="RefSeq" id="WP_142113306.1">
    <property type="nucleotide sequence ID" value="NZ_BAAATB010000006.1"/>
</dbReference>
<feature type="binding site" evidence="12">
    <location>
        <position position="119"/>
    </location>
    <ligand>
        <name>Fe cation</name>
        <dbReference type="ChEBI" id="CHEBI:24875"/>
    </ligand>
</feature>
<keyword evidence="14" id="KW-1185">Reference proteome</keyword>
<feature type="binding site" evidence="11">
    <location>
        <position position="130"/>
    </location>
    <ligand>
        <name>Zn(2+)</name>
        <dbReference type="ChEBI" id="CHEBI:29105"/>
    </ligand>
</feature>
<evidence type="ECO:0000313" key="14">
    <source>
        <dbReference type="Proteomes" id="UP000316181"/>
    </source>
</evidence>
<comment type="subunit">
    <text evidence="3">Homodimer.</text>
</comment>
<keyword evidence="6 11" id="KW-0479">Metal-binding</keyword>
<dbReference type="InterPro" id="IPR043135">
    <property type="entry name" value="Fur_C"/>
</dbReference>
<dbReference type="GO" id="GO:0003700">
    <property type="term" value="F:DNA-binding transcription factor activity"/>
    <property type="evidence" value="ECO:0007669"/>
    <property type="project" value="InterPro"/>
</dbReference>
<protein>
    <submittedName>
        <fullName evidence="13">Fur family zinc uptake regulator</fullName>
    </submittedName>
</protein>
<accession>A0A542SS14</accession>
<keyword evidence="5" id="KW-0678">Repressor</keyword>
<dbReference type="Gene3D" id="1.10.10.10">
    <property type="entry name" value="Winged helix-like DNA-binding domain superfamily/Winged helix DNA-binding domain"/>
    <property type="match status" value="1"/>
</dbReference>